<reference evidence="2 3" key="1">
    <citation type="submission" date="2019-08" db="EMBL/GenBank/DDBJ databases">
        <title>Microbe sample from Colwellia echini.</title>
        <authorList>
            <person name="Christiansen L."/>
            <person name="Pathiraja D."/>
            <person name="Schultz-Johansen M."/>
            <person name="Choi I.-G."/>
            <person name="Stougaard P."/>
        </authorList>
    </citation>
    <scope>NUCLEOTIDE SEQUENCE [LARGE SCALE GENOMIC DNA]</scope>
    <source>
        <strain evidence="2 3">A3</strain>
    </source>
</reference>
<dbReference type="Proteomes" id="UP000815846">
    <property type="component" value="Unassembled WGS sequence"/>
</dbReference>
<sequence length="163" mass="18345">MERPPSSTEKKQSSIIEFIIVGVIVLVLMKLLVDIFFSQQDQITDTAFTGVAQNFTSKINVVHGQWFMDKQPNVVVLNSFNGNEKQYIEVNSAGWVDSKDNNLACHHIWLQTLAMPLKVVKSTVIAIEIQNKVIKNGRLCRYSLANGQSFDYRSDTGKVKLAL</sequence>
<evidence type="ECO:0008006" key="4">
    <source>
        <dbReference type="Google" id="ProtNLM"/>
    </source>
</evidence>
<keyword evidence="1" id="KW-1133">Transmembrane helix</keyword>
<organism evidence="2 3">
    <name type="scientific">Colwellia echini</name>
    <dbReference type="NCBI Taxonomy" id="1982103"/>
    <lineage>
        <taxon>Bacteria</taxon>
        <taxon>Pseudomonadati</taxon>
        <taxon>Pseudomonadota</taxon>
        <taxon>Gammaproteobacteria</taxon>
        <taxon>Alteromonadales</taxon>
        <taxon>Colwelliaceae</taxon>
        <taxon>Colwellia</taxon>
    </lineage>
</organism>
<dbReference type="RefSeq" id="WP_101343292.1">
    <property type="nucleotide sequence ID" value="NZ_PJAI02000001.1"/>
</dbReference>
<evidence type="ECO:0000313" key="2">
    <source>
        <dbReference type="EMBL" id="TYK67145.1"/>
    </source>
</evidence>
<feature type="transmembrane region" description="Helical" evidence="1">
    <location>
        <begin position="15"/>
        <end position="33"/>
    </location>
</feature>
<protein>
    <recommendedName>
        <fullName evidence="4">MSHA biogenesis protein MshF</fullName>
    </recommendedName>
</protein>
<dbReference type="EMBL" id="PJAI02000001">
    <property type="protein sequence ID" value="TYK67145.1"/>
    <property type="molecule type" value="Genomic_DNA"/>
</dbReference>
<name>A0ABY3N101_9GAMM</name>
<comment type="caution">
    <text evidence="2">The sequence shown here is derived from an EMBL/GenBank/DDBJ whole genome shotgun (WGS) entry which is preliminary data.</text>
</comment>
<proteinExistence type="predicted"/>
<keyword evidence="1" id="KW-0812">Transmembrane</keyword>
<evidence type="ECO:0000313" key="3">
    <source>
        <dbReference type="Proteomes" id="UP000815846"/>
    </source>
</evidence>
<keyword evidence="1" id="KW-0472">Membrane</keyword>
<gene>
    <name evidence="2" type="ORF">CWS31_001005</name>
</gene>
<evidence type="ECO:0000256" key="1">
    <source>
        <dbReference type="SAM" id="Phobius"/>
    </source>
</evidence>
<keyword evidence="3" id="KW-1185">Reference proteome</keyword>
<accession>A0ABY3N101</accession>